<organism evidence="1 2">
    <name type="scientific">Pluteus cervinus</name>
    <dbReference type="NCBI Taxonomy" id="181527"/>
    <lineage>
        <taxon>Eukaryota</taxon>
        <taxon>Fungi</taxon>
        <taxon>Dikarya</taxon>
        <taxon>Basidiomycota</taxon>
        <taxon>Agaricomycotina</taxon>
        <taxon>Agaricomycetes</taxon>
        <taxon>Agaricomycetidae</taxon>
        <taxon>Agaricales</taxon>
        <taxon>Pluteineae</taxon>
        <taxon>Pluteaceae</taxon>
        <taxon>Pluteus</taxon>
    </lineage>
</organism>
<gene>
    <name evidence="1" type="ORF">BDN72DRAFT_25380</name>
</gene>
<dbReference type="EMBL" id="ML208259">
    <property type="protein sequence ID" value="TFK77075.1"/>
    <property type="molecule type" value="Genomic_DNA"/>
</dbReference>
<sequence length="574" mass="62362">MHQRHPSTTSVQLLGQEEVGTPGEGLSITVDGVEVRTERQEEAIVEALKKRQSSPYRTVVVRTIALLCACCLSVGSHYASYILAPLKSRLQRELGASHAEFSLLISAFSLNSTWTPLVGGVLASTLGTTLTSILATSVIFLGQVLLLLGDIWGDVRLMVFGLWIFGLGISPLAVVQESIIVRFFRSHGLGVSMAFGLLAGKGASFISALTSYPLTERYGSRAPFYAATTLAGLSVVVNLVYIAASKWLVDGAGAELEAVDISDEAKARLRSGMALTEAQALERVAEKRKVHLKSITKLGDVFWAYVGLNVVCGMIWHPFTHLAANIIEKRYGLEEQDAANQASYLLAGPLLLYPACGFLVDRFQHRSIVIKLLLVSSTLTMLAYIWLVLPAGWTASPKPAIALFASGHGFSPLLLVLLVPTIIPLKYVSTALGVHKSLEQTGSTIFQTLAGLTLDINKPPGKEGPVDAMQILLNMFLFLNVLQFISIAGMAYLQWRREQPTSELSALTPTNDENMPLLGGLTVPTVPVMQMAQSRAEVRRGRIFSIVSYTLILIAWVLFMGVAWYRLGLKRGDH</sequence>
<evidence type="ECO:0000313" key="1">
    <source>
        <dbReference type="EMBL" id="TFK77075.1"/>
    </source>
</evidence>
<protein>
    <submittedName>
        <fullName evidence="1">MFS general substrate transporter</fullName>
    </submittedName>
</protein>
<proteinExistence type="predicted"/>
<accession>A0ACD3BGR3</accession>
<dbReference type="Proteomes" id="UP000308600">
    <property type="component" value="Unassembled WGS sequence"/>
</dbReference>
<reference evidence="1 2" key="1">
    <citation type="journal article" date="2019" name="Nat. Ecol. Evol.">
        <title>Megaphylogeny resolves global patterns of mushroom evolution.</title>
        <authorList>
            <person name="Varga T."/>
            <person name="Krizsan K."/>
            <person name="Foldi C."/>
            <person name="Dima B."/>
            <person name="Sanchez-Garcia M."/>
            <person name="Sanchez-Ramirez S."/>
            <person name="Szollosi G.J."/>
            <person name="Szarkandi J.G."/>
            <person name="Papp V."/>
            <person name="Albert L."/>
            <person name="Andreopoulos W."/>
            <person name="Angelini C."/>
            <person name="Antonin V."/>
            <person name="Barry K.W."/>
            <person name="Bougher N.L."/>
            <person name="Buchanan P."/>
            <person name="Buyck B."/>
            <person name="Bense V."/>
            <person name="Catcheside P."/>
            <person name="Chovatia M."/>
            <person name="Cooper J."/>
            <person name="Damon W."/>
            <person name="Desjardin D."/>
            <person name="Finy P."/>
            <person name="Geml J."/>
            <person name="Haridas S."/>
            <person name="Hughes K."/>
            <person name="Justo A."/>
            <person name="Karasinski D."/>
            <person name="Kautmanova I."/>
            <person name="Kiss B."/>
            <person name="Kocsube S."/>
            <person name="Kotiranta H."/>
            <person name="LaButti K.M."/>
            <person name="Lechner B.E."/>
            <person name="Liimatainen K."/>
            <person name="Lipzen A."/>
            <person name="Lukacs Z."/>
            <person name="Mihaltcheva S."/>
            <person name="Morgado L.N."/>
            <person name="Niskanen T."/>
            <person name="Noordeloos M.E."/>
            <person name="Ohm R.A."/>
            <person name="Ortiz-Santana B."/>
            <person name="Ovrebo C."/>
            <person name="Racz N."/>
            <person name="Riley R."/>
            <person name="Savchenko A."/>
            <person name="Shiryaev A."/>
            <person name="Soop K."/>
            <person name="Spirin V."/>
            <person name="Szebenyi C."/>
            <person name="Tomsovsky M."/>
            <person name="Tulloss R.E."/>
            <person name="Uehling J."/>
            <person name="Grigoriev I.V."/>
            <person name="Vagvolgyi C."/>
            <person name="Papp T."/>
            <person name="Martin F.M."/>
            <person name="Miettinen O."/>
            <person name="Hibbett D.S."/>
            <person name="Nagy L.G."/>
        </authorList>
    </citation>
    <scope>NUCLEOTIDE SEQUENCE [LARGE SCALE GENOMIC DNA]</scope>
    <source>
        <strain evidence="1 2">NL-1719</strain>
    </source>
</reference>
<evidence type="ECO:0000313" key="2">
    <source>
        <dbReference type="Proteomes" id="UP000308600"/>
    </source>
</evidence>
<name>A0ACD3BGR3_9AGAR</name>
<keyword evidence="2" id="KW-1185">Reference proteome</keyword>